<dbReference type="InterPro" id="IPR052202">
    <property type="entry name" value="Yeast_MetPath_Reg"/>
</dbReference>
<dbReference type="Pfam" id="PF00172">
    <property type="entry name" value="Zn_clus"/>
    <property type="match status" value="1"/>
</dbReference>
<evidence type="ECO:0000256" key="7">
    <source>
        <dbReference type="ARBA" id="ARBA00023242"/>
    </source>
</evidence>
<dbReference type="InterPro" id="IPR007219">
    <property type="entry name" value="XnlR_reg_dom"/>
</dbReference>
<dbReference type="GeneID" id="98149695"/>
<dbReference type="EMBL" id="JBFXLQ010000045">
    <property type="protein sequence ID" value="KAL2864036.1"/>
    <property type="molecule type" value="Genomic_DNA"/>
</dbReference>
<evidence type="ECO:0000313" key="10">
    <source>
        <dbReference type="EMBL" id="KAL2864036.1"/>
    </source>
</evidence>
<organism evidence="10 11">
    <name type="scientific">Aspergillus lucknowensis</name>
    <dbReference type="NCBI Taxonomy" id="176173"/>
    <lineage>
        <taxon>Eukaryota</taxon>
        <taxon>Fungi</taxon>
        <taxon>Dikarya</taxon>
        <taxon>Ascomycota</taxon>
        <taxon>Pezizomycotina</taxon>
        <taxon>Eurotiomycetes</taxon>
        <taxon>Eurotiomycetidae</taxon>
        <taxon>Eurotiales</taxon>
        <taxon>Aspergillaceae</taxon>
        <taxon>Aspergillus</taxon>
        <taxon>Aspergillus subgen. Nidulantes</taxon>
    </lineage>
</organism>
<keyword evidence="2" id="KW-0479">Metal-binding</keyword>
<keyword evidence="3" id="KW-0862">Zinc</keyword>
<dbReference type="PANTHER" id="PTHR47782">
    <property type="entry name" value="ZN(II)2CYS6 TRANSCRIPTION FACTOR (EUROFUNG)-RELATED"/>
    <property type="match status" value="1"/>
</dbReference>
<evidence type="ECO:0000256" key="1">
    <source>
        <dbReference type="ARBA" id="ARBA00004123"/>
    </source>
</evidence>
<evidence type="ECO:0000256" key="4">
    <source>
        <dbReference type="ARBA" id="ARBA00023015"/>
    </source>
</evidence>
<accession>A0ABR4LHM3</accession>
<feature type="domain" description="Zn(2)-C6 fungal-type" evidence="9">
    <location>
        <begin position="11"/>
        <end position="39"/>
    </location>
</feature>
<dbReference type="SMART" id="SM00906">
    <property type="entry name" value="Fungal_trans"/>
    <property type="match status" value="1"/>
</dbReference>
<proteinExistence type="predicted"/>
<dbReference type="CDD" id="cd12148">
    <property type="entry name" value="fungal_TF_MHR"/>
    <property type="match status" value="1"/>
</dbReference>
<evidence type="ECO:0000256" key="3">
    <source>
        <dbReference type="ARBA" id="ARBA00022833"/>
    </source>
</evidence>
<dbReference type="InterPro" id="IPR001138">
    <property type="entry name" value="Zn2Cys6_DnaBD"/>
</dbReference>
<dbReference type="CDD" id="cd14723">
    <property type="entry name" value="ZIP_Ppr1"/>
    <property type="match status" value="1"/>
</dbReference>
<name>A0ABR4LHM3_9EURO</name>
<evidence type="ECO:0000259" key="9">
    <source>
        <dbReference type="PROSITE" id="PS50048"/>
    </source>
</evidence>
<dbReference type="InterPro" id="IPR036864">
    <property type="entry name" value="Zn2-C6_fun-type_DNA-bd_sf"/>
</dbReference>
<sequence length="644" mass="73719">MQKSQRRSTKVCTRCRQRKTKCDFKFPQCTSCSLANAACLGYDPATKQAVPRSLVKSLEARVAYLEAQLRALQSISHNLPYSMASKIAQANISFGVPQPGPYLQSKLSSALFLRPSCPPLAISPTVRLSEAESSEPNELSSQQRRRSRHKSPYKPNMINLGSVPHSAMERMIRNYSDTHLPQYPIISATMLEHALQQFRPDAVGEGSSLFDADPTFTGLGHFEFFVIFIILAISASTLTWRAETQAREACDSFYKSALKHLQLLEDYSEIKQLQISLLLAHFAHMCPELVDNWTCISNAVRIALSLGLYRECPEGLDAEQRRLRSELFWVTYGMERSLCTNLRLPLSFPEEAITTKVRTPEGLINPLFSADDVKKKSSANHIYRYRMMETEVHRALYLQEEVLMLGFPSVEEWIQDVTARLDVWYTEAQTYTPYNMLEFKHVQFHHLQVRIYRPTPRLRTKLPQDWEIVLKACRSLIDDYVGQERRRRLFYPWHGVHILFETASVALDASWSARDYPPLIGEAEDMLQTHIPRCLQLLSTIGERWNEATECGNHLRPILEKVHSAFSAPDRSAHDLAIAEEINGLLFPDKLPVWSMTDFGMDDFGFEGGSLLLDNMSVDDMEFLQWGEDWDIMPPEFIPETEIL</sequence>
<keyword evidence="7" id="KW-0539">Nucleus</keyword>
<evidence type="ECO:0000256" key="6">
    <source>
        <dbReference type="ARBA" id="ARBA00023163"/>
    </source>
</evidence>
<dbReference type="SMART" id="SM00066">
    <property type="entry name" value="GAL4"/>
    <property type="match status" value="1"/>
</dbReference>
<dbReference type="CDD" id="cd00067">
    <property type="entry name" value="GAL4"/>
    <property type="match status" value="1"/>
</dbReference>
<keyword evidence="5" id="KW-0238">DNA-binding</keyword>
<dbReference type="PROSITE" id="PS50048">
    <property type="entry name" value="ZN2_CY6_FUNGAL_2"/>
    <property type="match status" value="1"/>
</dbReference>
<evidence type="ECO:0000256" key="2">
    <source>
        <dbReference type="ARBA" id="ARBA00022723"/>
    </source>
</evidence>
<evidence type="ECO:0000256" key="5">
    <source>
        <dbReference type="ARBA" id="ARBA00023125"/>
    </source>
</evidence>
<dbReference type="Proteomes" id="UP001610432">
    <property type="component" value="Unassembled WGS sequence"/>
</dbReference>
<dbReference type="Gene3D" id="4.10.240.10">
    <property type="entry name" value="Zn(2)-C6 fungal-type DNA-binding domain"/>
    <property type="match status" value="1"/>
</dbReference>
<dbReference type="Pfam" id="PF04082">
    <property type="entry name" value="Fungal_trans"/>
    <property type="match status" value="1"/>
</dbReference>
<feature type="region of interest" description="Disordered" evidence="8">
    <location>
        <begin position="127"/>
        <end position="159"/>
    </location>
</feature>
<comment type="subcellular location">
    <subcellularLocation>
        <location evidence="1">Nucleus</location>
    </subcellularLocation>
</comment>
<feature type="compositionally biased region" description="Basic residues" evidence="8">
    <location>
        <begin position="143"/>
        <end position="152"/>
    </location>
</feature>
<dbReference type="PANTHER" id="PTHR47782:SF1">
    <property type="entry name" value="PYRIMIDINE PATHWAY REGULATORY PROTEIN 1"/>
    <property type="match status" value="1"/>
</dbReference>
<dbReference type="RefSeq" id="XP_070883015.1">
    <property type="nucleotide sequence ID" value="XM_071034623.1"/>
</dbReference>
<evidence type="ECO:0000256" key="8">
    <source>
        <dbReference type="SAM" id="MobiDB-lite"/>
    </source>
</evidence>
<dbReference type="PROSITE" id="PS00463">
    <property type="entry name" value="ZN2_CY6_FUNGAL_1"/>
    <property type="match status" value="1"/>
</dbReference>
<gene>
    <name evidence="10" type="ORF">BJX67DRAFT_390285</name>
</gene>
<keyword evidence="4" id="KW-0805">Transcription regulation</keyword>
<keyword evidence="6" id="KW-0804">Transcription</keyword>
<reference evidence="10 11" key="1">
    <citation type="submission" date="2024-07" db="EMBL/GenBank/DDBJ databases">
        <title>Section-level genome sequencing and comparative genomics of Aspergillus sections Usti and Cavernicolus.</title>
        <authorList>
            <consortium name="Lawrence Berkeley National Laboratory"/>
            <person name="Nybo J.L."/>
            <person name="Vesth T.C."/>
            <person name="Theobald S."/>
            <person name="Frisvad J.C."/>
            <person name="Larsen T.O."/>
            <person name="Kjaerboelling I."/>
            <person name="Rothschild-Mancinelli K."/>
            <person name="Lyhne E.K."/>
            <person name="Kogle M.E."/>
            <person name="Barry K."/>
            <person name="Clum A."/>
            <person name="Na H."/>
            <person name="Ledsgaard L."/>
            <person name="Lin J."/>
            <person name="Lipzen A."/>
            <person name="Kuo A."/>
            <person name="Riley R."/>
            <person name="Mondo S."/>
            <person name="Labutti K."/>
            <person name="Haridas S."/>
            <person name="Pangalinan J."/>
            <person name="Salamov A.A."/>
            <person name="Simmons B.A."/>
            <person name="Magnuson J.K."/>
            <person name="Chen J."/>
            <person name="Drula E."/>
            <person name="Henrissat B."/>
            <person name="Wiebenga A."/>
            <person name="Lubbers R.J."/>
            <person name="Gomes A.C."/>
            <person name="Macurrencykelacurrency M.R."/>
            <person name="Stajich J."/>
            <person name="Grigoriev I.V."/>
            <person name="Mortensen U.H."/>
            <person name="De Vries R.P."/>
            <person name="Baker S.E."/>
            <person name="Andersen M.R."/>
        </authorList>
    </citation>
    <scope>NUCLEOTIDE SEQUENCE [LARGE SCALE GENOMIC DNA]</scope>
    <source>
        <strain evidence="10 11">CBS 449.75</strain>
    </source>
</reference>
<comment type="caution">
    <text evidence="10">The sequence shown here is derived from an EMBL/GenBank/DDBJ whole genome shotgun (WGS) entry which is preliminary data.</text>
</comment>
<keyword evidence="11" id="KW-1185">Reference proteome</keyword>
<dbReference type="SUPFAM" id="SSF57701">
    <property type="entry name" value="Zn2/Cys6 DNA-binding domain"/>
    <property type="match status" value="1"/>
</dbReference>
<protein>
    <recommendedName>
        <fullName evidence="9">Zn(2)-C6 fungal-type domain-containing protein</fullName>
    </recommendedName>
</protein>
<evidence type="ECO:0000313" key="11">
    <source>
        <dbReference type="Proteomes" id="UP001610432"/>
    </source>
</evidence>